<accession>A0AA36G9M9</accession>
<keyword evidence="2" id="KW-1133">Transmembrane helix</keyword>
<evidence type="ECO:0000256" key="1">
    <source>
        <dbReference type="SAM" id="MobiDB-lite"/>
    </source>
</evidence>
<feature type="compositionally biased region" description="Polar residues" evidence="1">
    <location>
        <begin position="1"/>
        <end position="13"/>
    </location>
</feature>
<keyword evidence="2" id="KW-0812">Transmembrane</keyword>
<organism evidence="3 4">
    <name type="scientific">Mesorhabditis spiculigera</name>
    <dbReference type="NCBI Taxonomy" id="96644"/>
    <lineage>
        <taxon>Eukaryota</taxon>
        <taxon>Metazoa</taxon>
        <taxon>Ecdysozoa</taxon>
        <taxon>Nematoda</taxon>
        <taxon>Chromadorea</taxon>
        <taxon>Rhabditida</taxon>
        <taxon>Rhabditina</taxon>
        <taxon>Rhabditomorpha</taxon>
        <taxon>Rhabditoidea</taxon>
        <taxon>Rhabditidae</taxon>
        <taxon>Mesorhabditinae</taxon>
        <taxon>Mesorhabditis</taxon>
    </lineage>
</organism>
<evidence type="ECO:0000313" key="3">
    <source>
        <dbReference type="EMBL" id="CAJ0577609.1"/>
    </source>
</evidence>
<name>A0AA36G9M9_9BILA</name>
<evidence type="ECO:0000313" key="4">
    <source>
        <dbReference type="Proteomes" id="UP001177023"/>
    </source>
</evidence>
<evidence type="ECO:0000256" key="2">
    <source>
        <dbReference type="SAM" id="Phobius"/>
    </source>
</evidence>
<dbReference type="AlphaFoldDB" id="A0AA36G9M9"/>
<proteinExistence type="predicted"/>
<gene>
    <name evidence="3" type="ORF">MSPICULIGERA_LOCUS15879</name>
</gene>
<comment type="caution">
    <text evidence="3">The sequence shown here is derived from an EMBL/GenBank/DDBJ whole genome shotgun (WGS) entry which is preliminary data.</text>
</comment>
<dbReference type="Proteomes" id="UP001177023">
    <property type="component" value="Unassembled WGS sequence"/>
</dbReference>
<keyword evidence="2" id="KW-0472">Membrane</keyword>
<feature type="region of interest" description="Disordered" evidence="1">
    <location>
        <begin position="1"/>
        <end position="24"/>
    </location>
</feature>
<reference evidence="3" key="1">
    <citation type="submission" date="2023-06" db="EMBL/GenBank/DDBJ databases">
        <authorList>
            <person name="Delattre M."/>
        </authorList>
    </citation>
    <scope>NUCLEOTIDE SEQUENCE</scope>
    <source>
        <strain evidence="3">AF72</strain>
    </source>
</reference>
<feature type="non-terminal residue" evidence="3">
    <location>
        <position position="1"/>
    </location>
</feature>
<feature type="transmembrane region" description="Helical" evidence="2">
    <location>
        <begin position="43"/>
        <end position="60"/>
    </location>
</feature>
<sequence>MPSVSQYQQSSTRRLAFGGVGTDSNQRMKKQLDFYKNTTLTNLSKLFCAIVLVTAFFLVMSRSFNFEAHFPDGIWGGTRHGRHFATLQNNSILPYSVQPA</sequence>
<keyword evidence="4" id="KW-1185">Reference proteome</keyword>
<protein>
    <submittedName>
        <fullName evidence="3">Uncharacterized protein</fullName>
    </submittedName>
</protein>
<dbReference type="EMBL" id="CATQJA010002651">
    <property type="protein sequence ID" value="CAJ0577609.1"/>
    <property type="molecule type" value="Genomic_DNA"/>
</dbReference>